<evidence type="ECO:0000313" key="2">
    <source>
        <dbReference type="Proteomes" id="UP001620408"/>
    </source>
</evidence>
<dbReference type="Pfam" id="PF05973">
    <property type="entry name" value="Gp49"/>
    <property type="match status" value="1"/>
</dbReference>
<dbReference type="InterPro" id="IPR009241">
    <property type="entry name" value="HigB-like"/>
</dbReference>
<comment type="caution">
    <text evidence="1">The sequence shown here is derived from an EMBL/GenBank/DDBJ whole genome shotgun (WGS) entry which is preliminary data.</text>
</comment>
<gene>
    <name evidence="1" type="ORF">ISS97_13460</name>
</gene>
<dbReference type="InterPro" id="IPR014056">
    <property type="entry name" value="TypeIITA-like_toxin_pred"/>
</dbReference>
<accession>A0ABW8K9Y5</accession>
<dbReference type="NCBIfam" id="TIGR02683">
    <property type="entry name" value="upstrm_HI1419"/>
    <property type="match status" value="1"/>
</dbReference>
<name>A0ABW8K9Y5_9GAMM</name>
<proteinExistence type="predicted"/>
<dbReference type="PIRSF" id="PIRSF028744">
    <property type="entry name" value="Addict_mod_HI1419"/>
    <property type="match status" value="1"/>
</dbReference>
<organism evidence="1 2">
    <name type="scientific">Dyella koreensis</name>
    <dbReference type="NCBI Taxonomy" id="311235"/>
    <lineage>
        <taxon>Bacteria</taxon>
        <taxon>Pseudomonadati</taxon>
        <taxon>Pseudomonadota</taxon>
        <taxon>Gammaproteobacteria</taxon>
        <taxon>Lysobacterales</taxon>
        <taxon>Rhodanobacteraceae</taxon>
        <taxon>Dyella</taxon>
    </lineage>
</organism>
<protein>
    <submittedName>
        <fullName evidence="1">Type II toxin-antitoxin system RelE/ParE family toxin</fullName>
    </submittedName>
</protein>
<dbReference type="Proteomes" id="UP001620408">
    <property type="component" value="Unassembled WGS sequence"/>
</dbReference>
<evidence type="ECO:0000313" key="1">
    <source>
        <dbReference type="EMBL" id="MFK2918274.1"/>
    </source>
</evidence>
<dbReference type="EMBL" id="JADIKD010000011">
    <property type="protein sequence ID" value="MFK2918274.1"/>
    <property type="molecule type" value="Genomic_DNA"/>
</dbReference>
<keyword evidence="2" id="KW-1185">Reference proteome</keyword>
<dbReference type="PANTHER" id="PTHR41791">
    <property type="entry name" value="SSL7039 PROTEIN"/>
    <property type="match status" value="1"/>
</dbReference>
<dbReference type="PANTHER" id="PTHR41791:SF1">
    <property type="entry name" value="SSL7039 PROTEIN"/>
    <property type="match status" value="1"/>
</dbReference>
<sequence>MKIERTAEFAIWLDSLKDLEGRARIQARIARLADGNPGQSRHLTGGVSELKIDIGPGYRVYYTQRGNVLIILLCGGNKSTQQADIRRAQAMVKQL</sequence>
<reference evidence="1 2" key="1">
    <citation type="submission" date="2020-10" db="EMBL/GenBank/DDBJ databases">
        <title>Phylogeny of dyella-like bacteria.</title>
        <authorList>
            <person name="Fu J."/>
        </authorList>
    </citation>
    <scope>NUCLEOTIDE SEQUENCE [LARGE SCALE GENOMIC DNA]</scope>
    <source>
        <strain evidence="1 2">BB4</strain>
    </source>
</reference>